<feature type="transmembrane region" description="Helical" evidence="1">
    <location>
        <begin position="137"/>
        <end position="163"/>
    </location>
</feature>
<protein>
    <submittedName>
        <fullName evidence="2">Uncharacterized protein</fullName>
    </submittedName>
</protein>
<dbReference type="EMBL" id="JAUEPU010000009">
    <property type="protein sequence ID" value="KAK0499784.1"/>
    <property type="molecule type" value="Genomic_DNA"/>
</dbReference>
<sequence>MVAQATSLFPRALELPPPGTNYIAIIQPTLAGVPIAHSFTVVLIPLLIALLYLSTPRGRRKPIFILNVITISLAFTTGVLLDYRGIRTILSPDNPPELAYNLVVGVFGSVQYILIDTILLLRLLAVYPLAYIGTRRYIALITLPVLLKLARVINLFIFIGVLVKATRNPATASLRVSQVWLQAPYLKIECYLDLNPCLFRYASIFFLWRLVLRSRESGSPSPSMVSSSTISFTERLKILFWIAVTNFVVPTLFSVAQIIVVYRGVTYVAINDIVLANTSAAVILVVFATVWAGSSHWQRATKVSRQTEESSEVPGGVTSNIIFHPRSLQSLTEGGIDEVLPVEESSECISREDYAEKAHLPSKSGTR</sequence>
<feature type="transmembrane region" description="Helical" evidence="1">
    <location>
        <begin position="65"/>
        <end position="86"/>
    </location>
</feature>
<keyword evidence="1" id="KW-0812">Transmembrane</keyword>
<proteinExistence type="predicted"/>
<evidence type="ECO:0000313" key="3">
    <source>
        <dbReference type="Proteomes" id="UP001175228"/>
    </source>
</evidence>
<keyword evidence="1" id="KW-0472">Membrane</keyword>
<reference evidence="2" key="1">
    <citation type="submission" date="2023-06" db="EMBL/GenBank/DDBJ databases">
        <authorList>
            <consortium name="Lawrence Berkeley National Laboratory"/>
            <person name="Ahrendt S."/>
            <person name="Sahu N."/>
            <person name="Indic B."/>
            <person name="Wong-Bajracharya J."/>
            <person name="Merenyi Z."/>
            <person name="Ke H.-M."/>
            <person name="Monk M."/>
            <person name="Kocsube S."/>
            <person name="Drula E."/>
            <person name="Lipzen A."/>
            <person name="Balint B."/>
            <person name="Henrissat B."/>
            <person name="Andreopoulos B."/>
            <person name="Martin F.M."/>
            <person name="Harder C.B."/>
            <person name="Rigling D."/>
            <person name="Ford K.L."/>
            <person name="Foster G.D."/>
            <person name="Pangilinan J."/>
            <person name="Papanicolaou A."/>
            <person name="Barry K."/>
            <person name="LaButti K."/>
            <person name="Viragh M."/>
            <person name="Koriabine M."/>
            <person name="Yan M."/>
            <person name="Riley R."/>
            <person name="Champramary S."/>
            <person name="Plett K.L."/>
            <person name="Tsai I.J."/>
            <person name="Slot J."/>
            <person name="Sipos G."/>
            <person name="Plett J."/>
            <person name="Nagy L.G."/>
            <person name="Grigoriev I.V."/>
        </authorList>
    </citation>
    <scope>NUCLEOTIDE SEQUENCE</scope>
    <source>
        <strain evidence="2">HWK02</strain>
    </source>
</reference>
<dbReference type="Proteomes" id="UP001175228">
    <property type="component" value="Unassembled WGS sequence"/>
</dbReference>
<organism evidence="2 3">
    <name type="scientific">Armillaria luteobubalina</name>
    <dbReference type="NCBI Taxonomy" id="153913"/>
    <lineage>
        <taxon>Eukaryota</taxon>
        <taxon>Fungi</taxon>
        <taxon>Dikarya</taxon>
        <taxon>Basidiomycota</taxon>
        <taxon>Agaricomycotina</taxon>
        <taxon>Agaricomycetes</taxon>
        <taxon>Agaricomycetidae</taxon>
        <taxon>Agaricales</taxon>
        <taxon>Marasmiineae</taxon>
        <taxon>Physalacriaceae</taxon>
        <taxon>Armillaria</taxon>
    </lineage>
</organism>
<dbReference type="AlphaFoldDB" id="A0AA39UVW5"/>
<accession>A0AA39UVW5</accession>
<name>A0AA39UVW5_9AGAR</name>
<keyword evidence="1" id="KW-1133">Transmembrane helix</keyword>
<feature type="transmembrane region" description="Helical" evidence="1">
    <location>
        <begin position="274"/>
        <end position="292"/>
    </location>
</feature>
<comment type="caution">
    <text evidence="2">The sequence shown here is derived from an EMBL/GenBank/DDBJ whole genome shotgun (WGS) entry which is preliminary data.</text>
</comment>
<feature type="transmembrane region" description="Helical" evidence="1">
    <location>
        <begin position="98"/>
        <end position="125"/>
    </location>
</feature>
<keyword evidence="3" id="KW-1185">Reference proteome</keyword>
<gene>
    <name evidence="2" type="ORF">EDD18DRAFT_1069590</name>
</gene>
<feature type="transmembrane region" description="Helical" evidence="1">
    <location>
        <begin position="35"/>
        <end position="53"/>
    </location>
</feature>
<feature type="transmembrane region" description="Helical" evidence="1">
    <location>
        <begin position="238"/>
        <end position="262"/>
    </location>
</feature>
<evidence type="ECO:0000256" key="1">
    <source>
        <dbReference type="SAM" id="Phobius"/>
    </source>
</evidence>
<evidence type="ECO:0000313" key="2">
    <source>
        <dbReference type="EMBL" id="KAK0499784.1"/>
    </source>
</evidence>